<dbReference type="InterPro" id="IPR005702">
    <property type="entry name" value="Wzc-like_C"/>
</dbReference>
<name>A0ABU8MGS8_9PSEU</name>
<accession>A0ABU8MGS8</accession>
<dbReference type="InterPro" id="IPR003856">
    <property type="entry name" value="LPS_length_determ_N"/>
</dbReference>
<dbReference type="Pfam" id="PF02706">
    <property type="entry name" value="Wzz"/>
    <property type="match status" value="1"/>
</dbReference>
<feature type="compositionally biased region" description="Low complexity" evidence="9">
    <location>
        <begin position="627"/>
        <end position="670"/>
    </location>
</feature>
<evidence type="ECO:0000256" key="8">
    <source>
        <dbReference type="ARBA" id="ARBA00023136"/>
    </source>
</evidence>
<feature type="transmembrane region" description="Helical" evidence="10">
    <location>
        <begin position="15"/>
        <end position="35"/>
    </location>
</feature>
<evidence type="ECO:0000256" key="9">
    <source>
        <dbReference type="SAM" id="MobiDB-lite"/>
    </source>
</evidence>
<dbReference type="RefSeq" id="WP_337693158.1">
    <property type="nucleotide sequence ID" value="NZ_JBBEGN010000001.1"/>
</dbReference>
<dbReference type="PANTHER" id="PTHR32309">
    <property type="entry name" value="TYROSINE-PROTEIN KINASE"/>
    <property type="match status" value="1"/>
</dbReference>
<comment type="similarity">
    <text evidence="2">Belongs to the CpsC/CapA family.</text>
</comment>
<reference evidence="12 13" key="1">
    <citation type="submission" date="2024-03" db="EMBL/GenBank/DDBJ databases">
        <title>Actinomycetospora sp. OC33-EN08, a novel actinomycete isolated from wild orchid (Aerides multiflora).</title>
        <authorList>
            <person name="Suriyachadkun C."/>
        </authorList>
    </citation>
    <scope>NUCLEOTIDE SEQUENCE [LARGE SCALE GENOMIC DNA]</scope>
    <source>
        <strain evidence="12 13">OC33-EN08</strain>
    </source>
</reference>
<keyword evidence="8 10" id="KW-0472">Membrane</keyword>
<evidence type="ECO:0000259" key="11">
    <source>
        <dbReference type="Pfam" id="PF02706"/>
    </source>
</evidence>
<proteinExistence type="inferred from homology"/>
<dbReference type="InterPro" id="IPR050445">
    <property type="entry name" value="Bact_polysacc_biosynth/exp"/>
</dbReference>
<feature type="compositionally biased region" description="Low complexity" evidence="9">
    <location>
        <begin position="684"/>
        <end position="694"/>
    </location>
</feature>
<gene>
    <name evidence="12" type="ORF">WCD74_02085</name>
</gene>
<keyword evidence="7 10" id="KW-1133">Transmembrane helix</keyword>
<evidence type="ECO:0000256" key="7">
    <source>
        <dbReference type="ARBA" id="ARBA00022989"/>
    </source>
</evidence>
<evidence type="ECO:0000256" key="2">
    <source>
        <dbReference type="ARBA" id="ARBA00006683"/>
    </source>
</evidence>
<feature type="region of interest" description="Disordered" evidence="9">
    <location>
        <begin position="452"/>
        <end position="492"/>
    </location>
</feature>
<dbReference type="InterPro" id="IPR017746">
    <property type="entry name" value="Cellulose_synthase_operon_BcsQ"/>
</dbReference>
<organism evidence="12 13">
    <name type="scientific">Actinomycetospora aurantiaca</name>
    <dbReference type="NCBI Taxonomy" id="3129233"/>
    <lineage>
        <taxon>Bacteria</taxon>
        <taxon>Bacillati</taxon>
        <taxon>Actinomycetota</taxon>
        <taxon>Actinomycetes</taxon>
        <taxon>Pseudonocardiales</taxon>
        <taxon>Pseudonocardiaceae</taxon>
        <taxon>Actinomycetospora</taxon>
    </lineage>
</organism>
<feature type="domain" description="Polysaccharide chain length determinant N-terminal" evidence="11">
    <location>
        <begin position="4"/>
        <end position="82"/>
    </location>
</feature>
<evidence type="ECO:0000256" key="5">
    <source>
        <dbReference type="ARBA" id="ARBA00022741"/>
    </source>
</evidence>
<evidence type="ECO:0000256" key="1">
    <source>
        <dbReference type="ARBA" id="ARBA00004651"/>
    </source>
</evidence>
<feature type="region of interest" description="Disordered" evidence="9">
    <location>
        <begin position="505"/>
        <end position="732"/>
    </location>
</feature>
<feature type="compositionally biased region" description="Low complexity" evidence="9">
    <location>
        <begin position="585"/>
        <end position="594"/>
    </location>
</feature>
<feature type="transmembrane region" description="Helical" evidence="10">
    <location>
        <begin position="177"/>
        <end position="196"/>
    </location>
</feature>
<keyword evidence="5" id="KW-0547">Nucleotide-binding</keyword>
<keyword evidence="13" id="KW-1185">Reference proteome</keyword>
<sequence length="732" mass="74511">MNAREYWTVLREDRWLVGAVVVVCVAIAAAVAVLLPRTYTSSAVFYVASPQTTTSSTDSYQGAQLSTERVKSYTELVTGPRVAADAAALLGGRPTADEIQNSVSADAVAETVVLTVGVTQPTPEEAQLVAQAVTTSFTRLVNSIESTGQPVNRPIVSTEVIYPPTLPVYPAGPGTTMLVAAGLLAGIVLGVGAALARRSLRRAVDTPELLGTGLGTTVLASVPALPRRPERPALLAEPAAGRRGRRAALARERAAAVRRLRTATWATAGTRRCLVVTGVRSGQGATTVAVDLAVALSAAGESVLLVDADLRRPSVASRLGLDPAPGLAAAVVGAAEPDRLVQRWAPGRLDVLASGPQVERPGEVWGTSDARSVVSALRSRYSWVLLDTADAPGHPETADLAALTDGALVVARRGSARPEDLDATASAFAVVGVPVIGAVLTFAADVPSTPAEAQRALPPGRSADVAAEPESVATESVATEPATEPAAEPVATEPAVAPVAEPTVAEPTVAEPTVAEPTPETPAAPKAPAKPRRTRATAATAGTGEAATAKPRAARTSKTAAAATDDTAEPVAGTASTNGTRKPRAASSASTAKTTRTRTTKAAATEESDAPTTSTPKKRASRAKAVPAAEDATPESTETATPADPTTPEATAEPAPAPEVAEPAVPAAEQSESEPEVRTETNGSRPTTGPTSRSRSPRRASRSTPVRPESAPPATASPVRPARNGLSPTSGS</sequence>
<evidence type="ECO:0000313" key="12">
    <source>
        <dbReference type="EMBL" id="MEJ2866537.1"/>
    </source>
</evidence>
<dbReference type="EMBL" id="JBBEGN010000001">
    <property type="protein sequence ID" value="MEJ2866537.1"/>
    <property type="molecule type" value="Genomic_DNA"/>
</dbReference>
<feature type="compositionally biased region" description="Low complexity" evidence="9">
    <location>
        <begin position="505"/>
        <end position="527"/>
    </location>
</feature>
<evidence type="ECO:0000256" key="4">
    <source>
        <dbReference type="ARBA" id="ARBA00022692"/>
    </source>
</evidence>
<feature type="compositionally biased region" description="Low complexity" evidence="9">
    <location>
        <begin position="536"/>
        <end position="565"/>
    </location>
</feature>
<evidence type="ECO:0000256" key="6">
    <source>
        <dbReference type="ARBA" id="ARBA00022840"/>
    </source>
</evidence>
<evidence type="ECO:0000313" key="13">
    <source>
        <dbReference type="Proteomes" id="UP001385809"/>
    </source>
</evidence>
<protein>
    <submittedName>
        <fullName evidence="12">Cellulose synthase operon protein YhjQ/BcsQ</fullName>
    </submittedName>
</protein>
<dbReference type="Gene3D" id="3.40.50.300">
    <property type="entry name" value="P-loop containing nucleotide triphosphate hydrolases"/>
    <property type="match status" value="1"/>
</dbReference>
<dbReference type="PANTHER" id="PTHR32309:SF13">
    <property type="entry name" value="FERRIC ENTEROBACTIN TRANSPORT PROTEIN FEPE"/>
    <property type="match status" value="1"/>
</dbReference>
<evidence type="ECO:0000256" key="10">
    <source>
        <dbReference type="SAM" id="Phobius"/>
    </source>
</evidence>
<dbReference type="Pfam" id="PF06564">
    <property type="entry name" value="CBP_BcsQ"/>
    <property type="match status" value="1"/>
</dbReference>
<comment type="caution">
    <text evidence="12">The sequence shown here is derived from an EMBL/GenBank/DDBJ whole genome shotgun (WGS) entry which is preliminary data.</text>
</comment>
<dbReference type="Proteomes" id="UP001385809">
    <property type="component" value="Unassembled WGS sequence"/>
</dbReference>
<keyword evidence="4 10" id="KW-0812">Transmembrane</keyword>
<keyword evidence="6" id="KW-0067">ATP-binding</keyword>
<feature type="compositionally biased region" description="Low complexity" evidence="9">
    <location>
        <begin position="472"/>
        <end position="492"/>
    </location>
</feature>
<keyword evidence="3" id="KW-1003">Cell membrane</keyword>
<dbReference type="InterPro" id="IPR027417">
    <property type="entry name" value="P-loop_NTPase"/>
</dbReference>
<comment type="subcellular location">
    <subcellularLocation>
        <location evidence="1">Cell membrane</location>
        <topology evidence="1">Multi-pass membrane protein</topology>
    </subcellularLocation>
</comment>
<evidence type="ECO:0000256" key="3">
    <source>
        <dbReference type="ARBA" id="ARBA00022475"/>
    </source>
</evidence>
<dbReference type="SUPFAM" id="SSF52540">
    <property type="entry name" value="P-loop containing nucleoside triphosphate hydrolases"/>
    <property type="match status" value="1"/>
</dbReference>
<dbReference type="CDD" id="cd05387">
    <property type="entry name" value="BY-kinase"/>
    <property type="match status" value="1"/>
</dbReference>